<protein>
    <recommendedName>
        <fullName evidence="3">Cyclin N-terminal domain-containing protein</fullName>
    </recommendedName>
</protein>
<dbReference type="OrthoDB" id="10250320at2759"/>
<keyword evidence="2" id="KW-1185">Reference proteome</keyword>
<reference evidence="1 2" key="1">
    <citation type="submission" date="2014-04" db="EMBL/GenBank/DDBJ databases">
        <authorList>
            <consortium name="DOE Joint Genome Institute"/>
            <person name="Kuo A."/>
            <person name="Zuccaro A."/>
            <person name="Kohler A."/>
            <person name="Nagy L.G."/>
            <person name="Floudas D."/>
            <person name="Copeland A."/>
            <person name="Barry K.W."/>
            <person name="Cichocki N."/>
            <person name="Veneault-Fourrey C."/>
            <person name="LaButti K."/>
            <person name="Lindquist E.A."/>
            <person name="Lipzen A."/>
            <person name="Lundell T."/>
            <person name="Morin E."/>
            <person name="Murat C."/>
            <person name="Sun H."/>
            <person name="Tunlid A."/>
            <person name="Henrissat B."/>
            <person name="Grigoriev I.V."/>
            <person name="Hibbett D.S."/>
            <person name="Martin F."/>
            <person name="Nordberg H.P."/>
            <person name="Cantor M.N."/>
            <person name="Hua S.X."/>
        </authorList>
    </citation>
    <scope>NUCLEOTIDE SEQUENCE [LARGE SCALE GENOMIC DNA]</scope>
    <source>
        <strain evidence="1 2">MAFF 305830</strain>
    </source>
</reference>
<reference evidence="2" key="2">
    <citation type="submission" date="2015-01" db="EMBL/GenBank/DDBJ databases">
        <title>Evolutionary Origins and Diversification of the Mycorrhizal Mutualists.</title>
        <authorList>
            <consortium name="DOE Joint Genome Institute"/>
            <consortium name="Mycorrhizal Genomics Consortium"/>
            <person name="Kohler A."/>
            <person name="Kuo A."/>
            <person name="Nagy L.G."/>
            <person name="Floudas D."/>
            <person name="Copeland A."/>
            <person name="Barry K.W."/>
            <person name="Cichocki N."/>
            <person name="Veneault-Fourrey C."/>
            <person name="LaButti K."/>
            <person name="Lindquist E.A."/>
            <person name="Lipzen A."/>
            <person name="Lundell T."/>
            <person name="Morin E."/>
            <person name="Murat C."/>
            <person name="Riley R."/>
            <person name="Ohm R."/>
            <person name="Sun H."/>
            <person name="Tunlid A."/>
            <person name="Henrissat B."/>
            <person name="Grigoriev I.V."/>
            <person name="Hibbett D.S."/>
            <person name="Martin F."/>
        </authorList>
    </citation>
    <scope>NUCLEOTIDE SEQUENCE [LARGE SCALE GENOMIC DNA]</scope>
    <source>
        <strain evidence="2">MAFF 305830</strain>
    </source>
</reference>
<organism evidence="1 2">
    <name type="scientific">Serendipita vermifera MAFF 305830</name>
    <dbReference type="NCBI Taxonomy" id="933852"/>
    <lineage>
        <taxon>Eukaryota</taxon>
        <taxon>Fungi</taxon>
        <taxon>Dikarya</taxon>
        <taxon>Basidiomycota</taxon>
        <taxon>Agaricomycotina</taxon>
        <taxon>Agaricomycetes</taxon>
        <taxon>Sebacinales</taxon>
        <taxon>Serendipitaceae</taxon>
        <taxon>Serendipita</taxon>
    </lineage>
</organism>
<gene>
    <name evidence="1" type="ORF">M408DRAFT_24747</name>
</gene>
<dbReference type="HOGENOM" id="CLU_1661864_0_0_1"/>
<name>A0A0C2XDV0_SERVB</name>
<dbReference type="EMBL" id="KN824300">
    <property type="protein sequence ID" value="KIM27277.1"/>
    <property type="molecule type" value="Genomic_DNA"/>
</dbReference>
<dbReference type="Proteomes" id="UP000054097">
    <property type="component" value="Unassembled WGS sequence"/>
</dbReference>
<evidence type="ECO:0000313" key="2">
    <source>
        <dbReference type="Proteomes" id="UP000054097"/>
    </source>
</evidence>
<dbReference type="AlphaFoldDB" id="A0A0C2XDV0"/>
<accession>A0A0C2XDV0</accession>
<dbReference type="Gene3D" id="1.10.472.10">
    <property type="entry name" value="Cyclin-like"/>
    <property type="match status" value="1"/>
</dbReference>
<evidence type="ECO:0000313" key="1">
    <source>
        <dbReference type="EMBL" id="KIM27277.1"/>
    </source>
</evidence>
<evidence type="ECO:0008006" key="3">
    <source>
        <dbReference type="Google" id="ProtNLM"/>
    </source>
</evidence>
<sequence length="159" mass="18409">MEPIHIAHAIILTERLKEALDHLPIKHFSALGISRKPQPESGLVASTCCHHRIALVVLMTTYKYLNHVPIKNWQWCGIAQRTFDQDNILEMEVQFLCRMVGFKLHVTERDIVDRFYRGIYPATDSRCRLHPDTLERITDYIRGTITETPPTSVSPEMQD</sequence>
<proteinExistence type="predicted"/>